<dbReference type="InterPro" id="IPR036097">
    <property type="entry name" value="HisK_dim/P_sf"/>
</dbReference>
<reference evidence="11 12" key="1">
    <citation type="submission" date="2024-08" db="EMBL/GenBank/DDBJ databases">
        <title>Whole-genome sequencing of halo(alkali)philic microorganisms from hypersaline lakes.</title>
        <authorList>
            <person name="Sorokin D.Y."/>
            <person name="Merkel A.Y."/>
            <person name="Messina E."/>
            <person name="Yakimov M."/>
        </authorList>
    </citation>
    <scope>NUCLEOTIDE SEQUENCE [LARGE SCALE GENOMIC DNA]</scope>
    <source>
        <strain evidence="11 12">AB-hyl4</strain>
    </source>
</reference>
<keyword evidence="4" id="KW-0808">Transferase</keyword>
<dbReference type="InterPro" id="IPR005467">
    <property type="entry name" value="His_kinase_dom"/>
</dbReference>
<gene>
    <name evidence="11" type="ORF">ACERK3_10065</name>
</gene>
<dbReference type="GO" id="GO:0016301">
    <property type="term" value="F:kinase activity"/>
    <property type="evidence" value="ECO:0007669"/>
    <property type="project" value="UniProtKB-KW"/>
</dbReference>
<sequence>MTGSTNNSLLAGVAGGRMEDLAEIIQAYNTVTDKLQHSHERLQSEVLRLRRELASTNAQLQRSKRLSALGEMAAGIAHEIRNPLAAIQLYATMVIDDLDVEGELRPDVAAENAHKIASAVRGLNGIVMDVLSFAREIQPRPARLRVSEVFERVIDAHRPAIEAGGVAVTCGDDADEPIELDADPELLHQALLNLVRNAVDAMADREPRVLTLDASEDEAGVVLTVRDTGPGIDRDDIDRIFNPFFTTRNTGTGLGLAIVHRIVDAHAGSIAVHNDEVNGGGAVFQLTLPAEAEAAASGPPTAAREDAA</sequence>
<evidence type="ECO:0000313" key="11">
    <source>
        <dbReference type="EMBL" id="MFA9478640.1"/>
    </source>
</evidence>
<evidence type="ECO:0000256" key="3">
    <source>
        <dbReference type="ARBA" id="ARBA00022553"/>
    </source>
</evidence>
<dbReference type="PANTHER" id="PTHR43065">
    <property type="entry name" value="SENSOR HISTIDINE KINASE"/>
    <property type="match status" value="1"/>
</dbReference>
<evidence type="ECO:0000259" key="10">
    <source>
        <dbReference type="PROSITE" id="PS50109"/>
    </source>
</evidence>
<evidence type="ECO:0000256" key="4">
    <source>
        <dbReference type="ARBA" id="ARBA00022679"/>
    </source>
</evidence>
<keyword evidence="6 11" id="KW-0418">Kinase</keyword>
<evidence type="ECO:0000256" key="1">
    <source>
        <dbReference type="ARBA" id="ARBA00000085"/>
    </source>
</evidence>
<keyword evidence="7" id="KW-0067">ATP-binding</keyword>
<feature type="coiled-coil region" evidence="9">
    <location>
        <begin position="32"/>
        <end position="66"/>
    </location>
</feature>
<evidence type="ECO:0000256" key="7">
    <source>
        <dbReference type="ARBA" id="ARBA00022840"/>
    </source>
</evidence>
<protein>
    <recommendedName>
        <fullName evidence="2">histidine kinase</fullName>
        <ecNumber evidence="2">2.7.13.3</ecNumber>
    </recommendedName>
</protein>
<dbReference type="Pfam" id="PF00512">
    <property type="entry name" value="HisKA"/>
    <property type="match status" value="1"/>
</dbReference>
<dbReference type="SMART" id="SM00388">
    <property type="entry name" value="HisKA"/>
    <property type="match status" value="1"/>
</dbReference>
<dbReference type="InterPro" id="IPR003661">
    <property type="entry name" value="HisK_dim/P_dom"/>
</dbReference>
<comment type="catalytic activity">
    <reaction evidence="1">
        <text>ATP + protein L-histidine = ADP + protein N-phospho-L-histidine.</text>
        <dbReference type="EC" id="2.7.13.3"/>
    </reaction>
</comment>
<dbReference type="InterPro" id="IPR036890">
    <property type="entry name" value="HATPase_C_sf"/>
</dbReference>
<dbReference type="RefSeq" id="WP_425345566.1">
    <property type="nucleotide sequence ID" value="NZ_JBGUBD010000005.1"/>
</dbReference>
<dbReference type="InterPro" id="IPR003594">
    <property type="entry name" value="HATPase_dom"/>
</dbReference>
<feature type="domain" description="Histidine kinase" evidence="10">
    <location>
        <begin position="75"/>
        <end position="292"/>
    </location>
</feature>
<dbReference type="EC" id="2.7.13.3" evidence="2"/>
<keyword evidence="5" id="KW-0547">Nucleotide-binding</keyword>
<dbReference type="CDD" id="cd00082">
    <property type="entry name" value="HisKA"/>
    <property type="match status" value="1"/>
</dbReference>
<dbReference type="PANTHER" id="PTHR43065:SF10">
    <property type="entry name" value="PEROXIDE STRESS-ACTIVATED HISTIDINE KINASE MAK3"/>
    <property type="match status" value="1"/>
</dbReference>
<keyword evidence="8" id="KW-0902">Two-component regulatory system</keyword>
<keyword evidence="12" id="KW-1185">Reference proteome</keyword>
<comment type="caution">
    <text evidence="11">The sequence shown here is derived from an EMBL/GenBank/DDBJ whole genome shotgun (WGS) entry which is preliminary data.</text>
</comment>
<evidence type="ECO:0000256" key="2">
    <source>
        <dbReference type="ARBA" id="ARBA00012438"/>
    </source>
</evidence>
<dbReference type="Gene3D" id="3.30.565.10">
    <property type="entry name" value="Histidine kinase-like ATPase, C-terminal domain"/>
    <property type="match status" value="1"/>
</dbReference>
<dbReference type="SUPFAM" id="SSF47384">
    <property type="entry name" value="Homodimeric domain of signal transducing histidine kinase"/>
    <property type="match status" value="1"/>
</dbReference>
<dbReference type="SMART" id="SM00387">
    <property type="entry name" value="HATPase_c"/>
    <property type="match status" value="1"/>
</dbReference>
<evidence type="ECO:0000256" key="5">
    <source>
        <dbReference type="ARBA" id="ARBA00022741"/>
    </source>
</evidence>
<evidence type="ECO:0000256" key="9">
    <source>
        <dbReference type="SAM" id="Coils"/>
    </source>
</evidence>
<dbReference type="EMBL" id="JBGUBD010000005">
    <property type="protein sequence ID" value="MFA9478640.1"/>
    <property type="molecule type" value="Genomic_DNA"/>
</dbReference>
<dbReference type="InterPro" id="IPR004358">
    <property type="entry name" value="Sig_transdc_His_kin-like_C"/>
</dbReference>
<dbReference type="PROSITE" id="PS50109">
    <property type="entry name" value="HIS_KIN"/>
    <property type="match status" value="1"/>
</dbReference>
<dbReference type="Gene3D" id="1.10.287.130">
    <property type="match status" value="1"/>
</dbReference>
<accession>A0ABV4U4W0</accession>
<evidence type="ECO:0000313" key="12">
    <source>
        <dbReference type="Proteomes" id="UP001575105"/>
    </source>
</evidence>
<keyword evidence="3" id="KW-0597">Phosphoprotein</keyword>
<name>A0ABV4U4W0_9BACT</name>
<dbReference type="Proteomes" id="UP001575105">
    <property type="component" value="Unassembled WGS sequence"/>
</dbReference>
<dbReference type="SUPFAM" id="SSF55874">
    <property type="entry name" value="ATPase domain of HSP90 chaperone/DNA topoisomerase II/histidine kinase"/>
    <property type="match status" value="1"/>
</dbReference>
<dbReference type="Pfam" id="PF02518">
    <property type="entry name" value="HATPase_c"/>
    <property type="match status" value="1"/>
</dbReference>
<organism evidence="11 12">
    <name type="scientific">Natronomicrosphaera hydrolytica</name>
    <dbReference type="NCBI Taxonomy" id="3242702"/>
    <lineage>
        <taxon>Bacteria</taxon>
        <taxon>Pseudomonadati</taxon>
        <taxon>Planctomycetota</taxon>
        <taxon>Phycisphaerae</taxon>
        <taxon>Phycisphaerales</taxon>
        <taxon>Phycisphaeraceae</taxon>
        <taxon>Natronomicrosphaera</taxon>
    </lineage>
</organism>
<keyword evidence="9" id="KW-0175">Coiled coil</keyword>
<dbReference type="PRINTS" id="PR00344">
    <property type="entry name" value="BCTRLSENSOR"/>
</dbReference>
<evidence type="ECO:0000256" key="8">
    <source>
        <dbReference type="ARBA" id="ARBA00023012"/>
    </source>
</evidence>
<evidence type="ECO:0000256" key="6">
    <source>
        <dbReference type="ARBA" id="ARBA00022777"/>
    </source>
</evidence>
<proteinExistence type="predicted"/>